<keyword evidence="1" id="KW-0732">Signal</keyword>
<dbReference type="Pfam" id="PF05630">
    <property type="entry name" value="NPP1"/>
    <property type="match status" value="1"/>
</dbReference>
<feature type="region of interest" description="Disordered" evidence="2">
    <location>
        <begin position="490"/>
        <end position="531"/>
    </location>
</feature>
<dbReference type="InterPro" id="IPR013830">
    <property type="entry name" value="SGNH_hydro"/>
</dbReference>
<evidence type="ECO:0000259" key="3">
    <source>
        <dbReference type="Pfam" id="PF13472"/>
    </source>
</evidence>
<evidence type="ECO:0000313" key="4">
    <source>
        <dbReference type="EMBL" id="RBQ18552.1"/>
    </source>
</evidence>
<dbReference type="CDD" id="cd01833">
    <property type="entry name" value="XynB_like"/>
    <property type="match status" value="1"/>
</dbReference>
<dbReference type="Pfam" id="PF13517">
    <property type="entry name" value="FG-GAP_3"/>
    <property type="match status" value="2"/>
</dbReference>
<dbReference type="InterPro" id="IPR008701">
    <property type="entry name" value="NPP1"/>
</dbReference>
<dbReference type="Proteomes" id="UP000253303">
    <property type="component" value="Unassembled WGS sequence"/>
</dbReference>
<organism evidence="4 5">
    <name type="scientific">Spongiactinospora rosea</name>
    <dbReference type="NCBI Taxonomy" id="2248750"/>
    <lineage>
        <taxon>Bacteria</taxon>
        <taxon>Bacillati</taxon>
        <taxon>Actinomycetota</taxon>
        <taxon>Actinomycetes</taxon>
        <taxon>Streptosporangiales</taxon>
        <taxon>Streptosporangiaceae</taxon>
        <taxon>Spongiactinospora</taxon>
    </lineage>
</organism>
<feature type="region of interest" description="Disordered" evidence="2">
    <location>
        <begin position="249"/>
        <end position="304"/>
    </location>
</feature>
<dbReference type="PANTHER" id="PTHR33657">
    <property type="entry name" value="DOMAIN PROTEIN, PUTATIVE (AFU_ORTHOLOGUE AFUA_5G00600)-RELATED"/>
    <property type="match status" value="1"/>
</dbReference>
<reference evidence="4 5" key="1">
    <citation type="submission" date="2018-06" db="EMBL/GenBank/DDBJ databases">
        <title>Sphaerisporangium craniellae sp. nov., isolated from a marine sponge in the South China Sea.</title>
        <authorList>
            <person name="Li L."/>
        </authorList>
    </citation>
    <scope>NUCLEOTIDE SEQUENCE [LARGE SCALE GENOMIC DNA]</scope>
    <source>
        <strain evidence="4 5">LHW63015</strain>
    </source>
</reference>
<proteinExistence type="predicted"/>
<dbReference type="PANTHER" id="PTHR33657:SF6">
    <property type="entry name" value="SECRETED PROTEIN"/>
    <property type="match status" value="1"/>
</dbReference>
<gene>
    <name evidence="4" type="ORF">DP939_18815</name>
</gene>
<dbReference type="InterPro" id="IPR036514">
    <property type="entry name" value="SGNH_hydro_sf"/>
</dbReference>
<keyword evidence="5" id="KW-1185">Reference proteome</keyword>
<sequence>MVTSAGIVVAAGPAWAEPPPPELPQNASAADLRFQPAMDYDGDGCYPSVAIGRDGTLNPGLKTTGAIDGACHDESDLENSNMYARSRCNSSGWCAHMYGLYFQKDQSTGAGCPDCGHRHDMEHIVVWVKDDKVQYVSASAHGNYDTKPAAEVEFLERGTNPKIVYHKDGPSTHAFRFAKPAEEPENHWGRWHLPDLVSWEGYPSTGLRDKLTEHDWGSATFALKDQGDTFAGDLGKAHKDLSFDFDTRRHVLPGGMPDPNVPPGDDDDDGGKPAAALRPMALGSSTSYGEGSSDGNGYRDTADKGFNDLVERNASGGPTVLDTDDATPLVDWVGSVRVGKMADREVEGWPGYRINEIAGKAQCAVKTYQPNLITLIAGGNDVIQDYQMGGAIGRLENLIEQVSADARGVTVLVGGVQPLRDAARDARGKAFTAQIPGMVDRLAGRGLHVVYADLGGLVRSDVGPDGIHPTDQGYEKIGKAFVAAAGKANDKNWIRRPNPQAPDAGSDPCGMKDDGPGREPHPPNRLGPGWDDRGVIQAQQFPSSSRFWMVDINKDRKAEFVTVDANQAIRFWWNGGPSGDKWTPFVEGKISYVPQPGAVGNQLRFADIDGDDFPDCLVVNLKGGITAYTWKGENPEGSRMCMKKYDGVARVFADGSKGRELNIDPATKIRFADVTGGGRGDYLLIKPDGTTTASYNRGFQVKGDKKWLDWTPPQKISGALQLPREIRYADLDGDKRADRILITAKGGARAWINEGAKGAGGKFRDIGRIAGDGDLPPKDIQFADLDGDGKDDFLRIGWTGVAHAWLNRLPASYFDTFHP</sequence>
<dbReference type="InterPro" id="IPR028994">
    <property type="entry name" value="Integrin_alpha_N"/>
</dbReference>
<dbReference type="SUPFAM" id="SSF69318">
    <property type="entry name" value="Integrin alpha N-terminal domain"/>
    <property type="match status" value="1"/>
</dbReference>
<evidence type="ECO:0000313" key="5">
    <source>
        <dbReference type="Proteomes" id="UP000253303"/>
    </source>
</evidence>
<name>A0A366LZE9_9ACTN</name>
<evidence type="ECO:0000256" key="1">
    <source>
        <dbReference type="ARBA" id="ARBA00022729"/>
    </source>
</evidence>
<evidence type="ECO:0000256" key="2">
    <source>
        <dbReference type="SAM" id="MobiDB-lite"/>
    </source>
</evidence>
<dbReference type="EMBL" id="QMEY01000007">
    <property type="protein sequence ID" value="RBQ18552.1"/>
    <property type="molecule type" value="Genomic_DNA"/>
</dbReference>
<feature type="domain" description="SGNH hydrolase-type esterase" evidence="3">
    <location>
        <begin position="316"/>
        <end position="475"/>
    </location>
</feature>
<dbReference type="Pfam" id="PF13472">
    <property type="entry name" value="Lipase_GDSL_2"/>
    <property type="match status" value="1"/>
</dbReference>
<dbReference type="AlphaFoldDB" id="A0A366LZE9"/>
<dbReference type="OrthoDB" id="9816120at2"/>
<protein>
    <recommendedName>
        <fullName evidence="3">SGNH hydrolase-type esterase domain-containing protein</fullName>
    </recommendedName>
</protein>
<accession>A0A366LZE9</accession>
<dbReference type="RefSeq" id="WP_113982025.1">
    <property type="nucleotide sequence ID" value="NZ_QMEY01000007.1"/>
</dbReference>
<dbReference type="Gene3D" id="3.40.50.1110">
    <property type="entry name" value="SGNH hydrolase"/>
    <property type="match status" value="1"/>
</dbReference>
<dbReference type="InterPro" id="IPR013517">
    <property type="entry name" value="FG-GAP"/>
</dbReference>
<dbReference type="SUPFAM" id="SSF52266">
    <property type="entry name" value="SGNH hydrolase"/>
    <property type="match status" value="1"/>
</dbReference>
<feature type="compositionally biased region" description="Basic and acidic residues" evidence="2">
    <location>
        <begin position="510"/>
        <end position="522"/>
    </location>
</feature>
<comment type="caution">
    <text evidence="4">The sequence shown here is derived from an EMBL/GenBank/DDBJ whole genome shotgun (WGS) entry which is preliminary data.</text>
</comment>
<feature type="compositionally biased region" description="Polar residues" evidence="2">
    <location>
        <begin position="283"/>
        <end position="295"/>
    </location>
</feature>